<keyword evidence="2 6" id="KW-0812">Transmembrane</keyword>
<dbReference type="GO" id="GO:0008233">
    <property type="term" value="F:peptidase activity"/>
    <property type="evidence" value="ECO:0007669"/>
    <property type="project" value="UniProtKB-KW"/>
</dbReference>
<dbReference type="InterPro" id="IPR046483">
    <property type="entry name" value="DUF6576"/>
</dbReference>
<dbReference type="Pfam" id="PF01694">
    <property type="entry name" value="Rhomboid"/>
    <property type="match status" value="1"/>
</dbReference>
<evidence type="ECO:0000256" key="3">
    <source>
        <dbReference type="ARBA" id="ARBA00022989"/>
    </source>
</evidence>
<evidence type="ECO:0000313" key="10">
    <source>
        <dbReference type="Proteomes" id="UP001596405"/>
    </source>
</evidence>
<keyword evidence="10" id="KW-1185">Reference proteome</keyword>
<dbReference type="GO" id="GO:0006508">
    <property type="term" value="P:proteolysis"/>
    <property type="evidence" value="ECO:0007669"/>
    <property type="project" value="UniProtKB-KW"/>
</dbReference>
<dbReference type="EC" id="3.4.21.105" evidence="9"/>
<dbReference type="EMBL" id="JBHSYQ010000003">
    <property type="protein sequence ID" value="MFC6997738.1"/>
    <property type="molecule type" value="Genomic_DNA"/>
</dbReference>
<feature type="compositionally biased region" description="Polar residues" evidence="5">
    <location>
        <begin position="246"/>
        <end position="263"/>
    </location>
</feature>
<evidence type="ECO:0000256" key="5">
    <source>
        <dbReference type="SAM" id="MobiDB-lite"/>
    </source>
</evidence>
<keyword evidence="3 6" id="KW-1133">Transmembrane helix</keyword>
<evidence type="ECO:0000256" key="1">
    <source>
        <dbReference type="ARBA" id="ARBA00004141"/>
    </source>
</evidence>
<organism evidence="9 10">
    <name type="scientific">Rufibacter roseus</name>
    <dbReference type="NCBI Taxonomy" id="1567108"/>
    <lineage>
        <taxon>Bacteria</taxon>
        <taxon>Pseudomonadati</taxon>
        <taxon>Bacteroidota</taxon>
        <taxon>Cytophagia</taxon>
        <taxon>Cytophagales</taxon>
        <taxon>Hymenobacteraceae</taxon>
        <taxon>Rufibacter</taxon>
    </lineage>
</organism>
<name>A0ABW2DL19_9BACT</name>
<dbReference type="Pfam" id="PF20216">
    <property type="entry name" value="DUF6576"/>
    <property type="match status" value="1"/>
</dbReference>
<feature type="compositionally biased region" description="Low complexity" evidence="5">
    <location>
        <begin position="264"/>
        <end position="274"/>
    </location>
</feature>
<dbReference type="RefSeq" id="WP_066618652.1">
    <property type="nucleotide sequence ID" value="NZ_JBHSYQ010000003.1"/>
</dbReference>
<evidence type="ECO:0000313" key="9">
    <source>
        <dbReference type="EMBL" id="MFC6997738.1"/>
    </source>
</evidence>
<evidence type="ECO:0000256" key="4">
    <source>
        <dbReference type="ARBA" id="ARBA00023136"/>
    </source>
</evidence>
<keyword evidence="9" id="KW-0645">Protease</keyword>
<feature type="region of interest" description="Disordered" evidence="5">
    <location>
        <begin position="246"/>
        <end position="275"/>
    </location>
</feature>
<evidence type="ECO:0000256" key="6">
    <source>
        <dbReference type="SAM" id="Phobius"/>
    </source>
</evidence>
<protein>
    <submittedName>
        <fullName evidence="9">Rhomboid family intramembrane serine protease</fullName>
        <ecNumber evidence="9">3.4.21.105</ecNumber>
    </submittedName>
</protein>
<reference evidence="10" key="1">
    <citation type="journal article" date="2019" name="Int. J. Syst. Evol. Microbiol.">
        <title>The Global Catalogue of Microorganisms (GCM) 10K type strain sequencing project: providing services to taxonomists for standard genome sequencing and annotation.</title>
        <authorList>
            <consortium name="The Broad Institute Genomics Platform"/>
            <consortium name="The Broad Institute Genome Sequencing Center for Infectious Disease"/>
            <person name="Wu L."/>
            <person name="Ma J."/>
        </authorList>
    </citation>
    <scope>NUCLEOTIDE SEQUENCE [LARGE SCALE GENOMIC DNA]</scope>
    <source>
        <strain evidence="10">CGMCC 4.7393</strain>
    </source>
</reference>
<dbReference type="InterPro" id="IPR022764">
    <property type="entry name" value="Peptidase_S54_rhomboid_dom"/>
</dbReference>
<gene>
    <name evidence="9" type="ORF">ACFQHR_08875</name>
</gene>
<comment type="subcellular location">
    <subcellularLocation>
        <location evidence="1">Membrane</location>
        <topology evidence="1">Multi-pass membrane protein</topology>
    </subcellularLocation>
</comment>
<feature type="domain" description="Peptidase S54 rhomboid" evidence="7">
    <location>
        <begin position="69"/>
        <end position="211"/>
    </location>
</feature>
<feature type="transmembrane region" description="Helical" evidence="6">
    <location>
        <begin position="108"/>
        <end position="127"/>
    </location>
</feature>
<feature type="transmembrane region" description="Helical" evidence="6">
    <location>
        <begin position="72"/>
        <end position="96"/>
    </location>
</feature>
<feature type="transmembrane region" description="Helical" evidence="6">
    <location>
        <begin position="23"/>
        <end position="52"/>
    </location>
</feature>
<dbReference type="Gene3D" id="1.20.1540.10">
    <property type="entry name" value="Rhomboid-like"/>
    <property type="match status" value="1"/>
</dbReference>
<evidence type="ECO:0000259" key="8">
    <source>
        <dbReference type="Pfam" id="PF20216"/>
    </source>
</evidence>
<dbReference type="SUPFAM" id="SSF144091">
    <property type="entry name" value="Rhomboid-like"/>
    <property type="match status" value="1"/>
</dbReference>
<dbReference type="PANTHER" id="PTHR43066:SF11">
    <property type="entry name" value="PEPTIDASE S54 RHOMBOID DOMAIN-CONTAINING PROTEIN"/>
    <property type="match status" value="1"/>
</dbReference>
<proteinExistence type="predicted"/>
<keyword evidence="4 6" id="KW-0472">Membrane</keyword>
<dbReference type="InterPro" id="IPR035952">
    <property type="entry name" value="Rhomboid-like_sf"/>
</dbReference>
<sequence>MTSIFDDIKSAFSRGNNVLHQLILINVVVFAVLLVLRMIMYFTAGPAAFAYLMSFFRIPSDMGMFAYRPWTIITYFFTHLDFLHIIFNMLNLYWFGMLVREYLGDKRLVNLYVLGGLAGGLLFLLAQNTIPYLYSQGNAVMIGASGSVIAVMVAAATLLPNYTFNLILIGPVRIKYIAAVMVLLSISGATGGNAGGNIAHIGGALLGFLYIKQLQSGTDLGRPVQAVLGFFSGLFQKRRPLKVAYNNPSRPYSSGTSASTRAQSPSHSGSMSPSQIEIDQILDKISVSGYESLTKEEKQKLFKASQK</sequence>
<feature type="transmembrane region" description="Helical" evidence="6">
    <location>
        <begin position="139"/>
        <end position="159"/>
    </location>
</feature>
<evidence type="ECO:0000256" key="2">
    <source>
        <dbReference type="ARBA" id="ARBA00022692"/>
    </source>
</evidence>
<evidence type="ECO:0000259" key="7">
    <source>
        <dbReference type="Pfam" id="PF01694"/>
    </source>
</evidence>
<keyword evidence="9" id="KW-0378">Hydrolase</keyword>
<accession>A0ABW2DL19</accession>
<comment type="caution">
    <text evidence="9">The sequence shown here is derived from an EMBL/GenBank/DDBJ whole genome shotgun (WGS) entry which is preliminary data.</text>
</comment>
<dbReference type="PANTHER" id="PTHR43066">
    <property type="entry name" value="RHOMBOID-RELATED PROTEIN"/>
    <property type="match status" value="1"/>
</dbReference>
<dbReference type="Proteomes" id="UP001596405">
    <property type="component" value="Unassembled WGS sequence"/>
</dbReference>
<feature type="domain" description="DUF6576" evidence="8">
    <location>
        <begin position="275"/>
        <end position="307"/>
    </location>
</feature>